<evidence type="ECO:0000256" key="4">
    <source>
        <dbReference type="ARBA" id="ARBA00022722"/>
    </source>
</evidence>
<dbReference type="InterPro" id="IPR001427">
    <property type="entry name" value="RNaseA"/>
</dbReference>
<dbReference type="InterPro" id="IPR023411">
    <property type="entry name" value="RNaseA_AS"/>
</dbReference>
<keyword evidence="8" id="KW-0732">Signal</keyword>
<dbReference type="PROSITE" id="PS00127">
    <property type="entry name" value="RNASE_PANCREATIC"/>
    <property type="match status" value="1"/>
</dbReference>
<keyword evidence="3" id="KW-0964">Secreted</keyword>
<dbReference type="Proteomes" id="UP000830375">
    <property type="component" value="Unassembled WGS sequence"/>
</dbReference>
<name>A0ABQ8LB04_LABRO</name>
<organism evidence="10 11">
    <name type="scientific">Labeo rohita</name>
    <name type="common">Indian major carp</name>
    <name type="synonym">Cyprinus rohita</name>
    <dbReference type="NCBI Taxonomy" id="84645"/>
    <lineage>
        <taxon>Eukaryota</taxon>
        <taxon>Metazoa</taxon>
        <taxon>Chordata</taxon>
        <taxon>Craniata</taxon>
        <taxon>Vertebrata</taxon>
        <taxon>Euteleostomi</taxon>
        <taxon>Actinopterygii</taxon>
        <taxon>Neopterygii</taxon>
        <taxon>Teleostei</taxon>
        <taxon>Ostariophysi</taxon>
        <taxon>Cypriniformes</taxon>
        <taxon>Cyprinidae</taxon>
        <taxon>Labeoninae</taxon>
        <taxon>Labeonini</taxon>
        <taxon>Labeo</taxon>
    </lineage>
</organism>
<feature type="chain" id="PRO_5044980988" evidence="8">
    <location>
        <begin position="21"/>
        <end position="109"/>
    </location>
</feature>
<dbReference type="PANTHER" id="PTHR11437:SF10">
    <property type="entry name" value="ANGIOGENIN-RELATED"/>
    <property type="match status" value="1"/>
</dbReference>
<evidence type="ECO:0000259" key="9">
    <source>
        <dbReference type="Pfam" id="PF00074"/>
    </source>
</evidence>
<reference evidence="10 11" key="1">
    <citation type="submission" date="2022-01" db="EMBL/GenBank/DDBJ databases">
        <title>A high-quality chromosome-level genome assembly of rohu carp, Labeo rohita.</title>
        <authorList>
            <person name="Arick M.A. II"/>
            <person name="Hsu C.-Y."/>
            <person name="Magbanua Z."/>
            <person name="Pechanova O."/>
            <person name="Grover C."/>
            <person name="Miller E."/>
            <person name="Thrash A."/>
            <person name="Ezzel L."/>
            <person name="Alam S."/>
            <person name="Benzie J."/>
            <person name="Hamilton M."/>
            <person name="Karsi A."/>
            <person name="Lawrence M.L."/>
            <person name="Peterson D.G."/>
        </authorList>
    </citation>
    <scope>NUCLEOTIDE SEQUENCE [LARGE SCALE GENOMIC DNA]</scope>
    <source>
        <strain evidence="11">BAU-BD-2019</strain>
        <tissue evidence="10">Blood</tissue>
    </source>
</reference>
<evidence type="ECO:0000256" key="6">
    <source>
        <dbReference type="ARBA" id="ARBA00022801"/>
    </source>
</evidence>
<evidence type="ECO:0000313" key="10">
    <source>
        <dbReference type="EMBL" id="KAI2647934.1"/>
    </source>
</evidence>
<dbReference type="InterPro" id="IPR036816">
    <property type="entry name" value="RNaseA-like_dom_sf"/>
</dbReference>
<keyword evidence="5 8" id="KW-0255">Endonuclease</keyword>
<comment type="similarity">
    <text evidence="2 8">Belongs to the pancreatic ribonuclease family.</text>
</comment>
<dbReference type="Gene3D" id="3.10.130.10">
    <property type="entry name" value="Ribonuclease A-like domain"/>
    <property type="match status" value="1"/>
</dbReference>
<protein>
    <submittedName>
        <fullName evidence="10">Ribonuclease-like 3</fullName>
    </submittedName>
</protein>
<evidence type="ECO:0000256" key="8">
    <source>
        <dbReference type="RuleBase" id="RU000651"/>
    </source>
</evidence>
<keyword evidence="4 8" id="KW-0540">Nuclease</keyword>
<proteinExistence type="inferred from homology"/>
<accession>A0ABQ8LB04</accession>
<evidence type="ECO:0000256" key="7">
    <source>
        <dbReference type="ARBA" id="ARBA00023157"/>
    </source>
</evidence>
<keyword evidence="6 8" id="KW-0378">Hydrolase</keyword>
<feature type="domain" description="Ribonuclease A-domain" evidence="9">
    <location>
        <begin position="28"/>
        <end position="85"/>
    </location>
</feature>
<comment type="subcellular location">
    <subcellularLocation>
        <location evidence="1">Secreted</location>
    </subcellularLocation>
</comment>
<gene>
    <name evidence="10" type="ORF">H4Q32_023962</name>
</gene>
<keyword evidence="7" id="KW-1015">Disulfide bond</keyword>
<comment type="caution">
    <text evidence="10">The sequence shown here is derived from an EMBL/GenBank/DDBJ whole genome shotgun (WGS) entry which is preliminary data.</text>
</comment>
<evidence type="ECO:0000256" key="2">
    <source>
        <dbReference type="ARBA" id="ARBA00005600"/>
    </source>
</evidence>
<keyword evidence="11" id="KW-1185">Reference proteome</keyword>
<dbReference type="SUPFAM" id="SSF54076">
    <property type="entry name" value="RNase A-like"/>
    <property type="match status" value="1"/>
</dbReference>
<evidence type="ECO:0000256" key="1">
    <source>
        <dbReference type="ARBA" id="ARBA00004613"/>
    </source>
</evidence>
<evidence type="ECO:0000256" key="3">
    <source>
        <dbReference type="ARBA" id="ARBA00022525"/>
    </source>
</evidence>
<dbReference type="PANTHER" id="PTHR11437">
    <property type="entry name" value="RIBONUCLEASE"/>
    <property type="match status" value="1"/>
</dbReference>
<dbReference type="EMBL" id="JACTAM010000067">
    <property type="protein sequence ID" value="KAI2647934.1"/>
    <property type="molecule type" value="Genomic_DNA"/>
</dbReference>
<dbReference type="Pfam" id="PF00074">
    <property type="entry name" value="RnaseA"/>
    <property type="match status" value="1"/>
</dbReference>
<feature type="signal peptide" evidence="8">
    <location>
        <begin position="1"/>
        <end position="20"/>
    </location>
</feature>
<evidence type="ECO:0000313" key="11">
    <source>
        <dbReference type="Proteomes" id="UP000830375"/>
    </source>
</evidence>
<sequence>MEIHTVILLLLLCVSSSTRGQPADVMRRYQNFLNQHRGPGVTVEMCTSEISRRNIRGPAGECKPVNTFIQAKDRDIRAVCGRSHNYKLFGVKKAGLYIMKEVLHGGQAE</sequence>
<evidence type="ECO:0000256" key="5">
    <source>
        <dbReference type="ARBA" id="ARBA00022759"/>
    </source>
</evidence>
<dbReference type="InterPro" id="IPR023412">
    <property type="entry name" value="RNaseA_domain"/>
</dbReference>